<dbReference type="InterPro" id="IPR013320">
    <property type="entry name" value="ConA-like_dom_sf"/>
</dbReference>
<feature type="domain" description="Secretion system C-terminal sorting" evidence="2">
    <location>
        <begin position="273"/>
        <end position="338"/>
    </location>
</feature>
<name>A0A365P2Q4_9FLAO</name>
<comment type="caution">
    <text evidence="3">The sequence shown here is derived from an EMBL/GenBank/DDBJ whole genome shotgun (WGS) entry which is preliminary data.</text>
</comment>
<evidence type="ECO:0000313" key="4">
    <source>
        <dbReference type="Proteomes" id="UP000253319"/>
    </source>
</evidence>
<dbReference type="Proteomes" id="UP000253319">
    <property type="component" value="Unassembled WGS sequence"/>
</dbReference>
<dbReference type="OrthoDB" id="1081439at2"/>
<keyword evidence="4" id="KW-1185">Reference proteome</keyword>
<dbReference type="GO" id="GO:0005975">
    <property type="term" value="P:carbohydrate metabolic process"/>
    <property type="evidence" value="ECO:0007669"/>
    <property type="project" value="UniProtKB-ARBA"/>
</dbReference>
<dbReference type="InterPro" id="IPR026444">
    <property type="entry name" value="Secre_tail"/>
</dbReference>
<dbReference type="AlphaFoldDB" id="A0A365P2Q4"/>
<evidence type="ECO:0000256" key="1">
    <source>
        <dbReference type="ARBA" id="ARBA00022729"/>
    </source>
</evidence>
<dbReference type="Pfam" id="PF13385">
    <property type="entry name" value="Laminin_G_3"/>
    <property type="match status" value="1"/>
</dbReference>
<accession>A0A365P2Q4</accession>
<evidence type="ECO:0000259" key="2">
    <source>
        <dbReference type="Pfam" id="PF18962"/>
    </source>
</evidence>
<dbReference type="GO" id="GO:0004553">
    <property type="term" value="F:hydrolase activity, hydrolyzing O-glycosyl compounds"/>
    <property type="evidence" value="ECO:0007669"/>
    <property type="project" value="UniProtKB-ARBA"/>
</dbReference>
<organism evidence="3 4">
    <name type="scientific">Flavobacterium tibetense</name>
    <dbReference type="NCBI Taxonomy" id="2233533"/>
    <lineage>
        <taxon>Bacteria</taxon>
        <taxon>Pseudomonadati</taxon>
        <taxon>Bacteroidota</taxon>
        <taxon>Flavobacteriia</taxon>
        <taxon>Flavobacteriales</taxon>
        <taxon>Flavobacteriaceae</taxon>
        <taxon>Flavobacterium</taxon>
    </lineage>
</organism>
<dbReference type="EMBL" id="QLST01000005">
    <property type="protein sequence ID" value="RBA28811.1"/>
    <property type="molecule type" value="Genomic_DNA"/>
</dbReference>
<protein>
    <recommendedName>
        <fullName evidence="2">Secretion system C-terminal sorting domain-containing protein</fullName>
    </recommendedName>
</protein>
<evidence type="ECO:0000313" key="3">
    <source>
        <dbReference type="EMBL" id="RBA28811.1"/>
    </source>
</evidence>
<dbReference type="NCBIfam" id="TIGR04183">
    <property type="entry name" value="Por_Secre_tail"/>
    <property type="match status" value="1"/>
</dbReference>
<dbReference type="Gene3D" id="2.60.120.200">
    <property type="match status" value="1"/>
</dbReference>
<keyword evidence="1" id="KW-0732">Signal</keyword>
<dbReference type="SUPFAM" id="SSF49899">
    <property type="entry name" value="Concanavalin A-like lectins/glucanases"/>
    <property type="match status" value="1"/>
</dbReference>
<proteinExistence type="predicted"/>
<gene>
    <name evidence="3" type="ORF">DPN68_05325</name>
</gene>
<reference evidence="3 4" key="1">
    <citation type="submission" date="2018-06" db="EMBL/GenBank/DDBJ databases">
        <title>Flavobacterium tibetense sp. nov., isolated from a wetland YonghuCo on Tibetan Plateau.</title>
        <authorList>
            <person name="Xing P."/>
            <person name="Phurbu D."/>
            <person name="Lu H."/>
        </authorList>
    </citation>
    <scope>NUCLEOTIDE SEQUENCE [LARGE SCALE GENOMIC DNA]</scope>
    <source>
        <strain evidence="3 4">YH5</strain>
    </source>
</reference>
<dbReference type="Pfam" id="PF18962">
    <property type="entry name" value="Por_Secre_tail"/>
    <property type="match status" value="1"/>
</dbReference>
<sequence length="344" mass="38729">MKLLFLIYFSYKSCNGFKFGLYNFKLINMKNKLLFFVFVLPFFYSFAQTVPSYLPTNGLVSYWGFENTTNDYTSNNNDGTIVGSSNYVVDRFGNVGNSYSFVSGSDIVCTTNSFNNIQVFSTSIWFKTQNEGFLFGLDSGQCIHGGQWDRYTFINASGNLVLYAFNGSEQFCITTGNYKDNNWHNVVSVLSSDGMKVYIDGVLSAQNNSVTSAENYIGYWRVGGLQSGGNNTMIGNIDDIGVWDRVLTPTEILHIYQQGSLSVNEQKLINFKIYPNPTIDKLIVENLDFSFDDEYVIVDLIGKEIMNGKLDKETSIINVSSLSKGVYILSIKGEVNRVFKFVKN</sequence>